<reference evidence="1" key="1">
    <citation type="submission" date="2023-09" db="UniProtKB">
        <authorList>
            <consortium name="Ensembl"/>
        </authorList>
    </citation>
    <scope>IDENTIFICATION</scope>
</reference>
<protein>
    <submittedName>
        <fullName evidence="1">Uncharacterized protein</fullName>
    </submittedName>
</protein>
<sequence length="142" mass="15869">GQQSSSKRFKPEGHVWETSYPPLSVGVSPNSVHSPTDMSRELRTVTTAARARPHLDFTMSILPVKKEKNTSNWIVSCRGRLTETLKNKKGKKKKRVRPSTGMAKAAATCAGTQYWSQSRTLLQCPSLSFFPSNYEFEFAAQC</sequence>
<name>A0A3B5B9X1_9TELE</name>
<dbReference type="AlphaFoldDB" id="A0A3B5B9X1"/>
<dbReference type="Ensembl" id="ENSSPAT00000027350.1">
    <property type="protein sequence ID" value="ENSSPAP00000026909.1"/>
    <property type="gene ID" value="ENSSPAG00000020293.1"/>
</dbReference>
<dbReference type="GeneTree" id="ENSGT01030000234856"/>
<accession>A0A3B5B9X1</accession>
<proteinExistence type="predicted"/>
<evidence type="ECO:0000313" key="1">
    <source>
        <dbReference type="Ensembl" id="ENSSPAP00000026909.1"/>
    </source>
</evidence>
<organism evidence="1">
    <name type="scientific">Stegastes partitus</name>
    <name type="common">bicolor damselfish</name>
    <dbReference type="NCBI Taxonomy" id="144197"/>
    <lineage>
        <taxon>Eukaryota</taxon>
        <taxon>Metazoa</taxon>
        <taxon>Chordata</taxon>
        <taxon>Craniata</taxon>
        <taxon>Vertebrata</taxon>
        <taxon>Euteleostomi</taxon>
        <taxon>Actinopterygii</taxon>
        <taxon>Neopterygii</taxon>
        <taxon>Teleostei</taxon>
        <taxon>Neoteleostei</taxon>
        <taxon>Acanthomorphata</taxon>
        <taxon>Ovalentaria</taxon>
        <taxon>Pomacentridae</taxon>
        <taxon>Stegastes</taxon>
    </lineage>
</organism>